<accession>A0ABR7LCE5</accession>
<organism evidence="3 4">
    <name type="scientific">Actinokineospora xionganensis</name>
    <dbReference type="NCBI Taxonomy" id="2684470"/>
    <lineage>
        <taxon>Bacteria</taxon>
        <taxon>Bacillati</taxon>
        <taxon>Actinomycetota</taxon>
        <taxon>Actinomycetes</taxon>
        <taxon>Pseudonocardiales</taxon>
        <taxon>Pseudonocardiaceae</taxon>
        <taxon>Actinokineospora</taxon>
    </lineage>
</organism>
<dbReference type="InterPro" id="IPR053853">
    <property type="entry name" value="FitA-like_RHH"/>
</dbReference>
<feature type="compositionally biased region" description="Basic and acidic residues" evidence="1">
    <location>
        <begin position="72"/>
        <end position="95"/>
    </location>
</feature>
<dbReference type="SUPFAM" id="SSF47598">
    <property type="entry name" value="Ribbon-helix-helix"/>
    <property type="match status" value="1"/>
</dbReference>
<feature type="region of interest" description="Disordered" evidence="1">
    <location>
        <begin position="55"/>
        <end position="95"/>
    </location>
</feature>
<dbReference type="Proteomes" id="UP000734823">
    <property type="component" value="Unassembled WGS sequence"/>
</dbReference>
<name>A0ABR7LCE5_9PSEU</name>
<sequence length="95" mass="10308">MAVLTIRDVPDDVKNALAQDARERGQSLQSFLLSMLKRQADFSRNRQLLAEIERDLATDGGAGEDAPDAADLVERARADRDDRPGSDVRKTGGAA</sequence>
<protein>
    <recommendedName>
        <fullName evidence="2">Antitoxin FitA-like ribbon-helix-helix domain-containing protein</fullName>
    </recommendedName>
</protein>
<dbReference type="EMBL" id="JABVED010000015">
    <property type="protein sequence ID" value="MBC6450317.1"/>
    <property type="molecule type" value="Genomic_DNA"/>
</dbReference>
<dbReference type="RefSeq" id="WP_187223415.1">
    <property type="nucleotide sequence ID" value="NZ_JABVED010000015.1"/>
</dbReference>
<dbReference type="InterPro" id="IPR010985">
    <property type="entry name" value="Ribbon_hlx_hlx"/>
</dbReference>
<proteinExistence type="predicted"/>
<evidence type="ECO:0000259" key="2">
    <source>
        <dbReference type="Pfam" id="PF22513"/>
    </source>
</evidence>
<gene>
    <name evidence="3" type="ORF">GPZ80_24470</name>
</gene>
<dbReference type="Pfam" id="PF22513">
    <property type="entry name" value="FitA-like_RHH"/>
    <property type="match status" value="1"/>
</dbReference>
<evidence type="ECO:0000313" key="3">
    <source>
        <dbReference type="EMBL" id="MBC6450317.1"/>
    </source>
</evidence>
<reference evidence="3 4" key="1">
    <citation type="submission" date="2020-06" db="EMBL/GenBank/DDBJ databases">
        <title>Actinokineospora xiongansis sp. nov., isolated from soil of Baiyangdian.</title>
        <authorList>
            <person name="Zhang X."/>
        </authorList>
    </citation>
    <scope>NUCLEOTIDE SEQUENCE [LARGE SCALE GENOMIC DNA]</scope>
    <source>
        <strain evidence="3 4">HBU206404</strain>
    </source>
</reference>
<evidence type="ECO:0000313" key="4">
    <source>
        <dbReference type="Proteomes" id="UP000734823"/>
    </source>
</evidence>
<comment type="caution">
    <text evidence="3">The sequence shown here is derived from an EMBL/GenBank/DDBJ whole genome shotgun (WGS) entry which is preliminary data.</text>
</comment>
<feature type="domain" description="Antitoxin FitA-like ribbon-helix-helix" evidence="2">
    <location>
        <begin position="2"/>
        <end position="39"/>
    </location>
</feature>
<evidence type="ECO:0000256" key="1">
    <source>
        <dbReference type="SAM" id="MobiDB-lite"/>
    </source>
</evidence>
<keyword evidence="4" id="KW-1185">Reference proteome</keyword>